<reference evidence="2 3" key="1">
    <citation type="submission" date="2019-06" db="EMBL/GenBank/DDBJ databases">
        <title>Sequencing the genomes of 1000 actinobacteria strains.</title>
        <authorList>
            <person name="Klenk H.-P."/>
        </authorList>
    </citation>
    <scope>NUCLEOTIDE SEQUENCE [LARGE SCALE GENOMIC DNA]</scope>
    <source>
        <strain evidence="2 3">DSM 20427</strain>
    </source>
</reference>
<keyword evidence="3" id="KW-1185">Reference proteome</keyword>
<name>A0A4Y3UQ71_9MICO</name>
<dbReference type="AlphaFoldDB" id="A0A4Y3UQ71"/>
<accession>A0A4Y3UQ71</accession>
<dbReference type="Pfam" id="PF13727">
    <property type="entry name" value="CoA_binding_3"/>
    <property type="match status" value="1"/>
</dbReference>
<sequence>MVVPLGTIALILSRWIWRQWLRAQQRARKYVCRAVVLGEPRKAAHIINSIRRTSGTGFEIVGVVTQGGITTVEGVPVVGGFAGAASGFLSSTSSTRPSTVIAGSSSARSTSRPPP</sequence>
<feature type="region of interest" description="Disordered" evidence="1">
    <location>
        <begin position="88"/>
        <end position="115"/>
    </location>
</feature>
<evidence type="ECO:0000313" key="3">
    <source>
        <dbReference type="Proteomes" id="UP000319804"/>
    </source>
</evidence>
<evidence type="ECO:0000313" key="2">
    <source>
        <dbReference type="EMBL" id="TQM90620.1"/>
    </source>
</evidence>
<protein>
    <submittedName>
        <fullName evidence="2">CoA-binding protein</fullName>
    </submittedName>
</protein>
<dbReference type="Proteomes" id="UP000319804">
    <property type="component" value="Unassembled WGS sequence"/>
</dbReference>
<organism evidence="2 3">
    <name type="scientific">Microbacterium lacticum</name>
    <dbReference type="NCBI Taxonomy" id="33885"/>
    <lineage>
        <taxon>Bacteria</taxon>
        <taxon>Bacillati</taxon>
        <taxon>Actinomycetota</taxon>
        <taxon>Actinomycetes</taxon>
        <taxon>Micrococcales</taxon>
        <taxon>Microbacteriaceae</taxon>
        <taxon>Microbacterium</taxon>
    </lineage>
</organism>
<comment type="caution">
    <text evidence="2">The sequence shown here is derived from an EMBL/GenBank/DDBJ whole genome shotgun (WGS) entry which is preliminary data.</text>
</comment>
<dbReference type="RefSeq" id="WP_229661453.1">
    <property type="nucleotide sequence ID" value="NZ_BJNA01000035.1"/>
</dbReference>
<proteinExistence type="predicted"/>
<gene>
    <name evidence="2" type="ORF">FHX68_2941</name>
</gene>
<evidence type="ECO:0000256" key="1">
    <source>
        <dbReference type="SAM" id="MobiDB-lite"/>
    </source>
</evidence>
<dbReference type="EMBL" id="VFPS01000007">
    <property type="protein sequence ID" value="TQM90620.1"/>
    <property type="molecule type" value="Genomic_DNA"/>
</dbReference>